<dbReference type="Proteomes" id="UP001152484">
    <property type="component" value="Unassembled WGS sequence"/>
</dbReference>
<dbReference type="AlphaFoldDB" id="A0A9P0Z966"/>
<feature type="region of interest" description="Disordered" evidence="1">
    <location>
        <begin position="82"/>
        <end position="112"/>
    </location>
</feature>
<dbReference type="OrthoDB" id="1300414at2759"/>
<feature type="region of interest" description="Disordered" evidence="1">
    <location>
        <begin position="154"/>
        <end position="190"/>
    </location>
</feature>
<evidence type="ECO:0000313" key="2">
    <source>
        <dbReference type="EMBL" id="CAH9091663.1"/>
    </source>
</evidence>
<accession>A0A9P0Z966</accession>
<evidence type="ECO:0000313" key="3">
    <source>
        <dbReference type="Proteomes" id="UP001152484"/>
    </source>
</evidence>
<organism evidence="2 3">
    <name type="scientific">Cuscuta europaea</name>
    <name type="common">European dodder</name>
    <dbReference type="NCBI Taxonomy" id="41803"/>
    <lineage>
        <taxon>Eukaryota</taxon>
        <taxon>Viridiplantae</taxon>
        <taxon>Streptophyta</taxon>
        <taxon>Embryophyta</taxon>
        <taxon>Tracheophyta</taxon>
        <taxon>Spermatophyta</taxon>
        <taxon>Magnoliopsida</taxon>
        <taxon>eudicotyledons</taxon>
        <taxon>Gunneridae</taxon>
        <taxon>Pentapetalae</taxon>
        <taxon>asterids</taxon>
        <taxon>lamiids</taxon>
        <taxon>Solanales</taxon>
        <taxon>Convolvulaceae</taxon>
        <taxon>Cuscuteae</taxon>
        <taxon>Cuscuta</taxon>
        <taxon>Cuscuta subgen. Cuscuta</taxon>
    </lineage>
</organism>
<protein>
    <recommendedName>
        <fullName evidence="4">CCHC-type domain-containing protein</fullName>
    </recommendedName>
</protein>
<comment type="caution">
    <text evidence="2">The sequence shown here is derived from an EMBL/GenBank/DDBJ whole genome shotgun (WGS) entry which is preliminary data.</text>
</comment>
<proteinExistence type="predicted"/>
<keyword evidence="3" id="KW-1185">Reference proteome</keyword>
<dbReference type="EMBL" id="CAMAPE010000027">
    <property type="protein sequence ID" value="CAH9091663.1"/>
    <property type="molecule type" value="Genomic_DNA"/>
</dbReference>
<reference evidence="2" key="1">
    <citation type="submission" date="2022-07" db="EMBL/GenBank/DDBJ databases">
        <authorList>
            <person name="Macas J."/>
            <person name="Novak P."/>
            <person name="Neumann P."/>
        </authorList>
    </citation>
    <scope>NUCLEOTIDE SEQUENCE</scope>
</reference>
<sequence length="220" mass="24361">MKHWEYTNLKQRKGATIKQLEQEFRILATFLHEYAADEDRMTEHFLDTLHLDIRNRATYSCHMTFSEVVEPGMLGETQWNERKTRDGIGSLRPPAQPAKKNRDARWHGPRPQNLGAPRCPNCTKQHFGKCNEPPRCFKCRNAGHMKPNFPQVTQDNASGAGGGIMTGRNHAGPSHGGTGRGGASTSNTVSVNQGGAQARVYAMTEADARANPTPLQVIPC</sequence>
<evidence type="ECO:0000256" key="1">
    <source>
        <dbReference type="SAM" id="MobiDB-lite"/>
    </source>
</evidence>
<name>A0A9P0Z966_CUSEU</name>
<gene>
    <name evidence="2" type="ORF">CEURO_LOCUS11661</name>
</gene>
<evidence type="ECO:0008006" key="4">
    <source>
        <dbReference type="Google" id="ProtNLM"/>
    </source>
</evidence>